<comment type="caution">
    <text evidence="3">The sequence shown here is derived from an EMBL/GenBank/DDBJ whole genome shotgun (WGS) entry which is preliminary data.</text>
</comment>
<dbReference type="EMBL" id="JPMI01000168">
    <property type="protein sequence ID" value="KFA90931.1"/>
    <property type="molecule type" value="Genomic_DNA"/>
</dbReference>
<accession>A0A084SR46</accession>
<name>A0A084SR46_9BACT</name>
<evidence type="ECO:0000256" key="1">
    <source>
        <dbReference type="SAM" id="MobiDB-lite"/>
    </source>
</evidence>
<dbReference type="AlphaFoldDB" id="A0A084SR46"/>
<feature type="region of interest" description="Disordered" evidence="1">
    <location>
        <begin position="158"/>
        <end position="229"/>
    </location>
</feature>
<organism evidence="3 4">
    <name type="scientific">Archangium violaceum Cb vi76</name>
    <dbReference type="NCBI Taxonomy" id="1406225"/>
    <lineage>
        <taxon>Bacteria</taxon>
        <taxon>Pseudomonadati</taxon>
        <taxon>Myxococcota</taxon>
        <taxon>Myxococcia</taxon>
        <taxon>Myxococcales</taxon>
        <taxon>Cystobacterineae</taxon>
        <taxon>Archangiaceae</taxon>
        <taxon>Archangium</taxon>
    </lineage>
</organism>
<sequence length="349" mass="38200">MSRSRPWLVSRALVLAVLVLQAACATSYPMGGTLTGRRSWRRGGGAQTAAEVPREDLVVTNLRRAAKLPWTDGGRCVVEAASQSWADLAEQCYYALDHERVRFRDTTGRCSVASAGAGALGIGRCVLAGPELLVGAVVVVGVVAVGFAISEALEAYEKRGRPQVRPPPTLPVPETRPAPETRPVPEVRPVTETKPAPPELKKKRRPKSKPEGQDWPPGPAPEPTDRERERKCEAIPVLHKGGNKAHNRCADSYPPNRWPGKDAEVAGKSFDALQVGVRVLWEIKAEYFDEYSDFLKKITVDREIEELTVYRDIAEACGYSFRVGVISEAHKAALLKEDDNFDIVVTGCK</sequence>
<feature type="domain" description="DUF6310" evidence="2">
    <location>
        <begin position="225"/>
        <end position="348"/>
    </location>
</feature>
<proteinExistence type="predicted"/>
<evidence type="ECO:0000259" key="2">
    <source>
        <dbReference type="Pfam" id="PF19829"/>
    </source>
</evidence>
<dbReference type="Pfam" id="PF19829">
    <property type="entry name" value="DUF6310"/>
    <property type="match status" value="1"/>
</dbReference>
<protein>
    <recommendedName>
        <fullName evidence="2">DUF6310 domain-containing protein</fullName>
    </recommendedName>
</protein>
<gene>
    <name evidence="3" type="ORF">Q664_25560</name>
</gene>
<dbReference type="InterPro" id="IPR046277">
    <property type="entry name" value="DUF6310"/>
</dbReference>
<evidence type="ECO:0000313" key="3">
    <source>
        <dbReference type="EMBL" id="KFA90931.1"/>
    </source>
</evidence>
<feature type="compositionally biased region" description="Basic and acidic residues" evidence="1">
    <location>
        <begin position="177"/>
        <end position="191"/>
    </location>
</feature>
<feature type="compositionally biased region" description="Pro residues" evidence="1">
    <location>
        <begin position="164"/>
        <end position="176"/>
    </location>
</feature>
<reference evidence="3 4" key="1">
    <citation type="submission" date="2014-07" db="EMBL/GenBank/DDBJ databases">
        <title>Draft Genome Sequence of Gephyronic Acid Producer, Cystobacter violaceus Strain Cb vi76.</title>
        <authorList>
            <person name="Stevens D.C."/>
            <person name="Young J."/>
            <person name="Carmichael R."/>
            <person name="Tan J."/>
            <person name="Taylor R.E."/>
        </authorList>
    </citation>
    <scope>NUCLEOTIDE SEQUENCE [LARGE SCALE GENOMIC DNA]</scope>
    <source>
        <strain evidence="3 4">Cb vi76</strain>
    </source>
</reference>
<dbReference type="Proteomes" id="UP000028547">
    <property type="component" value="Unassembled WGS sequence"/>
</dbReference>
<evidence type="ECO:0000313" key="4">
    <source>
        <dbReference type="Proteomes" id="UP000028547"/>
    </source>
</evidence>